<evidence type="ECO:0000256" key="7">
    <source>
        <dbReference type="ARBA" id="ARBA00023065"/>
    </source>
</evidence>
<feature type="transmembrane region" description="Helical" evidence="9">
    <location>
        <begin position="152"/>
        <end position="173"/>
    </location>
</feature>
<feature type="transmembrane region" description="Helical" evidence="9">
    <location>
        <begin position="193"/>
        <end position="214"/>
    </location>
</feature>
<evidence type="ECO:0000256" key="8">
    <source>
        <dbReference type="ARBA" id="ARBA00023136"/>
    </source>
</evidence>
<dbReference type="InterPro" id="IPR044880">
    <property type="entry name" value="NCX_ion-bd_dom_sf"/>
</dbReference>
<sequence length="223" mass="23949">MHVNGGNTENATPLDYIMHFVSFFWKVLGACVPPPSFLNTNGIISLITGLVLVGIVMATLVDMTKTFGCMVGLNDSVTAVTFTSVFISLGTSVPDLMANRLAAKSDKYADSSIGVTMGNSAVMVYLGLGLPWLLSSIYWTSKGRYFEIPIDTLIVSIPVYCMFAIICIGILVLRRLLPACGNAELGGPAVPKLISGLILIILWLMFVIFTALYADGVFSFIST</sequence>
<dbReference type="InterPro" id="IPR004836">
    <property type="entry name" value="Na_Ca_Ex"/>
</dbReference>
<feature type="transmembrane region" description="Helical" evidence="9">
    <location>
        <begin position="73"/>
        <end position="93"/>
    </location>
</feature>
<reference evidence="12" key="1">
    <citation type="submission" date="2025-08" db="UniProtKB">
        <authorList>
            <consortium name="RefSeq"/>
        </authorList>
    </citation>
    <scope>IDENTIFICATION</scope>
    <source>
        <tissue evidence="12">Testes</tissue>
    </source>
</reference>
<dbReference type="InterPro" id="IPR051171">
    <property type="entry name" value="CaCA"/>
</dbReference>
<dbReference type="PANTHER" id="PTHR11878">
    <property type="entry name" value="SODIUM/CALCIUM EXCHANGER"/>
    <property type="match status" value="1"/>
</dbReference>
<dbReference type="RefSeq" id="XP_002736131.1">
    <property type="nucleotide sequence ID" value="XM_002736085.2"/>
</dbReference>
<evidence type="ECO:0000313" key="11">
    <source>
        <dbReference type="Proteomes" id="UP000694865"/>
    </source>
</evidence>
<keyword evidence="3" id="KW-0050">Antiport</keyword>
<evidence type="ECO:0000313" key="12">
    <source>
        <dbReference type="RefSeq" id="XP_002736131.1"/>
    </source>
</evidence>
<name>A0ABM0GS35_SACKO</name>
<comment type="subcellular location">
    <subcellularLocation>
        <location evidence="1">Endomembrane system</location>
        <topology evidence="1">Multi-pass membrane protein</topology>
    </subcellularLocation>
</comment>
<keyword evidence="4" id="KW-0109">Calcium transport</keyword>
<feature type="domain" description="Sodium/calcium exchanger membrane region" evidence="10">
    <location>
        <begin position="43"/>
        <end position="210"/>
    </location>
</feature>
<dbReference type="Gene3D" id="1.20.1420.30">
    <property type="entry name" value="NCX, central ion-binding region"/>
    <property type="match status" value="1"/>
</dbReference>
<keyword evidence="7" id="KW-0406">Ion transport</keyword>
<organism evidence="11 12">
    <name type="scientific">Saccoglossus kowalevskii</name>
    <name type="common">Acorn worm</name>
    <dbReference type="NCBI Taxonomy" id="10224"/>
    <lineage>
        <taxon>Eukaryota</taxon>
        <taxon>Metazoa</taxon>
        <taxon>Hemichordata</taxon>
        <taxon>Enteropneusta</taxon>
        <taxon>Harrimaniidae</taxon>
        <taxon>Saccoglossus</taxon>
    </lineage>
</organism>
<keyword evidence="11" id="KW-1185">Reference proteome</keyword>
<dbReference type="Proteomes" id="UP000694865">
    <property type="component" value="Unplaced"/>
</dbReference>
<evidence type="ECO:0000256" key="5">
    <source>
        <dbReference type="ARBA" id="ARBA00022692"/>
    </source>
</evidence>
<dbReference type="InterPro" id="IPR004837">
    <property type="entry name" value="NaCa_Exmemb"/>
</dbReference>
<keyword evidence="6 9" id="KW-1133">Transmembrane helix</keyword>
<evidence type="ECO:0000256" key="1">
    <source>
        <dbReference type="ARBA" id="ARBA00004127"/>
    </source>
</evidence>
<proteinExistence type="predicted"/>
<evidence type="ECO:0000256" key="9">
    <source>
        <dbReference type="SAM" id="Phobius"/>
    </source>
</evidence>
<dbReference type="PANTHER" id="PTHR11878:SF76">
    <property type="entry name" value="CALX-BETA DOMAIN-CONTAINING PROTEIN"/>
    <property type="match status" value="1"/>
</dbReference>
<evidence type="ECO:0000256" key="4">
    <source>
        <dbReference type="ARBA" id="ARBA00022568"/>
    </source>
</evidence>
<gene>
    <name evidence="12" type="primary">LOC100371417</name>
</gene>
<dbReference type="GeneID" id="100371417"/>
<feature type="transmembrane region" description="Helical" evidence="9">
    <location>
        <begin position="42"/>
        <end position="61"/>
    </location>
</feature>
<keyword evidence="2" id="KW-0813">Transport</keyword>
<feature type="transmembrane region" description="Helical" evidence="9">
    <location>
        <begin position="113"/>
        <end position="140"/>
    </location>
</feature>
<protein>
    <submittedName>
        <fullName evidence="12">Sodium/calcium exchanger 1-like</fullName>
    </submittedName>
</protein>
<accession>A0ABM0GS35</accession>
<evidence type="ECO:0000256" key="3">
    <source>
        <dbReference type="ARBA" id="ARBA00022449"/>
    </source>
</evidence>
<dbReference type="PRINTS" id="PR01259">
    <property type="entry name" value="NACAEXCHNGR"/>
</dbReference>
<evidence type="ECO:0000256" key="6">
    <source>
        <dbReference type="ARBA" id="ARBA00022989"/>
    </source>
</evidence>
<keyword evidence="8 9" id="KW-0472">Membrane</keyword>
<evidence type="ECO:0000256" key="2">
    <source>
        <dbReference type="ARBA" id="ARBA00022448"/>
    </source>
</evidence>
<evidence type="ECO:0000259" key="10">
    <source>
        <dbReference type="Pfam" id="PF01699"/>
    </source>
</evidence>
<dbReference type="Pfam" id="PF01699">
    <property type="entry name" value="Na_Ca_ex"/>
    <property type="match status" value="1"/>
</dbReference>
<keyword evidence="4" id="KW-0106">Calcium</keyword>
<keyword evidence="5 9" id="KW-0812">Transmembrane</keyword>